<dbReference type="AlphaFoldDB" id="A0A069QKU1"/>
<accession>A0A069QKU1</accession>
<dbReference type="SUPFAM" id="SSF109604">
    <property type="entry name" value="HD-domain/PDEase-like"/>
    <property type="match status" value="1"/>
</dbReference>
<organism evidence="2 3">
    <name type="scientific">Hoylesella loescheii DSM 19665 = JCM 12249 = ATCC 15930</name>
    <dbReference type="NCBI Taxonomy" id="1122985"/>
    <lineage>
        <taxon>Bacteria</taxon>
        <taxon>Pseudomonadati</taxon>
        <taxon>Bacteroidota</taxon>
        <taxon>Bacteroidia</taxon>
        <taxon>Bacteroidales</taxon>
        <taxon>Prevotellaceae</taxon>
        <taxon>Hoylesella</taxon>
    </lineage>
</organism>
<name>A0A069QKU1_HOYLO</name>
<protein>
    <submittedName>
        <fullName evidence="2">HD domain protein</fullName>
    </submittedName>
</protein>
<gene>
    <name evidence="2" type="ORF">HMPREF1991_00400</name>
</gene>
<evidence type="ECO:0000313" key="2">
    <source>
        <dbReference type="EMBL" id="KDR53425.1"/>
    </source>
</evidence>
<evidence type="ECO:0000259" key="1">
    <source>
        <dbReference type="Pfam" id="PF01966"/>
    </source>
</evidence>
<feature type="domain" description="HD" evidence="1">
    <location>
        <begin position="32"/>
        <end position="127"/>
    </location>
</feature>
<dbReference type="eggNOG" id="COG1418">
    <property type="taxonomic scope" value="Bacteria"/>
</dbReference>
<comment type="caution">
    <text evidence="2">The sequence shown here is derived from an EMBL/GenBank/DDBJ whole genome shotgun (WGS) entry which is preliminary data.</text>
</comment>
<evidence type="ECO:0000313" key="3">
    <source>
        <dbReference type="Proteomes" id="UP000027442"/>
    </source>
</evidence>
<dbReference type="Gene3D" id="1.10.3210.10">
    <property type="entry name" value="Hypothetical protein af1432"/>
    <property type="match status" value="1"/>
</dbReference>
<dbReference type="Pfam" id="PF01966">
    <property type="entry name" value="HD"/>
    <property type="match status" value="1"/>
</dbReference>
<proteinExistence type="predicted"/>
<reference evidence="2 3" key="1">
    <citation type="submission" date="2013-08" db="EMBL/GenBank/DDBJ databases">
        <authorList>
            <person name="Weinstock G."/>
            <person name="Sodergren E."/>
            <person name="Wylie T."/>
            <person name="Fulton L."/>
            <person name="Fulton R."/>
            <person name="Fronick C."/>
            <person name="O'Laughlin M."/>
            <person name="Godfrey J."/>
            <person name="Miner T."/>
            <person name="Herter B."/>
            <person name="Appelbaum E."/>
            <person name="Cordes M."/>
            <person name="Lek S."/>
            <person name="Wollam A."/>
            <person name="Pepin K.H."/>
            <person name="Palsikar V.B."/>
            <person name="Mitreva M."/>
            <person name="Wilson R.K."/>
        </authorList>
    </citation>
    <scope>NUCLEOTIDE SEQUENCE [LARGE SCALE GENOMIC DNA]</scope>
    <source>
        <strain evidence="2 3">ATCC 15930</strain>
    </source>
</reference>
<dbReference type="RefSeq" id="WP_018966298.1">
    <property type="nucleotide sequence ID" value="NZ_KB899210.1"/>
</dbReference>
<dbReference type="PATRIC" id="fig|1122985.7.peg.418"/>
<dbReference type="HOGENOM" id="CLU_1302865_0_0_10"/>
<sequence length="211" mass="24737">MAVSSVQLDLMEFVEQNILPRYNQFDRAHNMAHVMRVIKRALVLAQKIGADVNMAYVAAAYHDLGLEGPRAIHHITSGKILMADQRLRKWFTKEQLVTMKEAVEDHRASSSRSPRSIYGRITAEADRDLEPEVVFRRTVQYGLTHYPELGKEAQWERFDRHLTEKYSNSGYIKLWIPGSINEQYLNEIRNILPNKILLRQWFDRLFEDETH</sequence>
<dbReference type="Proteomes" id="UP000027442">
    <property type="component" value="Unassembled WGS sequence"/>
</dbReference>
<keyword evidence="3" id="KW-1185">Reference proteome</keyword>
<dbReference type="EMBL" id="JNGW01000015">
    <property type="protein sequence ID" value="KDR53425.1"/>
    <property type="molecule type" value="Genomic_DNA"/>
</dbReference>
<dbReference type="InterPro" id="IPR006674">
    <property type="entry name" value="HD_domain"/>
</dbReference>